<gene>
    <name evidence="1" type="ORF">ACFSX4_09875</name>
</gene>
<evidence type="ECO:0000313" key="1">
    <source>
        <dbReference type="EMBL" id="MFD2830766.1"/>
    </source>
</evidence>
<organism evidence="1 2">
    <name type="scientific">Corticicoccus populi</name>
    <dbReference type="NCBI Taxonomy" id="1812821"/>
    <lineage>
        <taxon>Bacteria</taxon>
        <taxon>Bacillati</taxon>
        <taxon>Bacillota</taxon>
        <taxon>Bacilli</taxon>
        <taxon>Bacillales</taxon>
        <taxon>Staphylococcaceae</taxon>
        <taxon>Corticicoccus</taxon>
    </lineage>
</organism>
<accession>A0ABW5WVC4</accession>
<reference evidence="2" key="1">
    <citation type="journal article" date="2019" name="Int. J. Syst. Evol. Microbiol.">
        <title>The Global Catalogue of Microorganisms (GCM) 10K type strain sequencing project: providing services to taxonomists for standard genome sequencing and annotation.</title>
        <authorList>
            <consortium name="The Broad Institute Genomics Platform"/>
            <consortium name="The Broad Institute Genome Sequencing Center for Infectious Disease"/>
            <person name="Wu L."/>
            <person name="Ma J."/>
        </authorList>
    </citation>
    <scope>NUCLEOTIDE SEQUENCE [LARGE SCALE GENOMIC DNA]</scope>
    <source>
        <strain evidence="2">KCTC 33575</strain>
    </source>
</reference>
<dbReference type="RefSeq" id="WP_377774119.1">
    <property type="nucleotide sequence ID" value="NZ_JBHUOQ010000004.1"/>
</dbReference>
<proteinExistence type="predicted"/>
<dbReference type="EMBL" id="JBHUOQ010000004">
    <property type="protein sequence ID" value="MFD2830766.1"/>
    <property type="molecule type" value="Genomic_DNA"/>
</dbReference>
<sequence>MYLNHQMISRDIGKVGSLQKKLNGSNLKTLTENMKSTNSFEYINKDSLDDDYFKAVDQTMDDSNIYVVISYTGTPANDMISLFTKKEYNHASLSFDPELNTIVSFNSGNGLHKPGMNHETIKFLQKSENAKILIYRLECTREQKITLKENIKTINEEGSSYNLVGLLTRHSFRPNIMFCSQFVARMLSEAGFSHLPPEKDYFSPSDLVELDYYRKMIFVDEIKLGE</sequence>
<dbReference type="Gene3D" id="3.90.1720.10">
    <property type="entry name" value="endopeptidase domain like (from Nostoc punctiforme)"/>
    <property type="match status" value="1"/>
</dbReference>
<dbReference type="InterPro" id="IPR038765">
    <property type="entry name" value="Papain-like_cys_pep_sf"/>
</dbReference>
<dbReference type="Proteomes" id="UP001597519">
    <property type="component" value="Unassembled WGS sequence"/>
</dbReference>
<comment type="caution">
    <text evidence="1">The sequence shown here is derived from an EMBL/GenBank/DDBJ whole genome shotgun (WGS) entry which is preliminary data.</text>
</comment>
<protein>
    <recommendedName>
        <fullName evidence="3">Permuted papain-like amidase enzyme, YaeF/YiiX, C92 family</fullName>
    </recommendedName>
</protein>
<evidence type="ECO:0008006" key="3">
    <source>
        <dbReference type="Google" id="ProtNLM"/>
    </source>
</evidence>
<keyword evidence="2" id="KW-1185">Reference proteome</keyword>
<name>A0ABW5WVC4_9STAP</name>
<dbReference type="SUPFAM" id="SSF54001">
    <property type="entry name" value="Cysteine proteinases"/>
    <property type="match status" value="1"/>
</dbReference>
<evidence type="ECO:0000313" key="2">
    <source>
        <dbReference type="Proteomes" id="UP001597519"/>
    </source>
</evidence>